<accession>A0A2D2AV98</accession>
<dbReference type="SUPFAM" id="SSF63829">
    <property type="entry name" value="Calcium-dependent phosphotriesterase"/>
    <property type="match status" value="1"/>
</dbReference>
<dbReference type="Gene3D" id="2.120.10.30">
    <property type="entry name" value="TolB, C-terminal domain"/>
    <property type="match status" value="1"/>
</dbReference>
<evidence type="ECO:0000313" key="2">
    <source>
        <dbReference type="Proteomes" id="UP000228945"/>
    </source>
</evidence>
<dbReference type="Gene3D" id="1.25.40.10">
    <property type="entry name" value="Tetratricopeptide repeat domain"/>
    <property type="match status" value="1"/>
</dbReference>
<reference evidence="1 2" key="1">
    <citation type="submission" date="2017-10" db="EMBL/GenBank/DDBJ databases">
        <title>Genome sequence of Caulobacter mirabilis FWC38.</title>
        <authorList>
            <person name="Fiebig A."/>
            <person name="Crosson S."/>
        </authorList>
    </citation>
    <scope>NUCLEOTIDE SEQUENCE [LARGE SCALE GENOMIC DNA]</scope>
    <source>
        <strain evidence="1 2">FWC 38</strain>
    </source>
</reference>
<proteinExistence type="predicted"/>
<dbReference type="EMBL" id="CP024201">
    <property type="protein sequence ID" value="ATQ41905.1"/>
    <property type="molecule type" value="Genomic_DNA"/>
</dbReference>
<keyword evidence="2" id="KW-1185">Reference proteome</keyword>
<protein>
    <recommendedName>
        <fullName evidence="3">Tetratricopeptide repeat protein</fullName>
    </recommendedName>
</protein>
<gene>
    <name evidence="1" type="ORF">CSW64_05490</name>
</gene>
<dbReference type="AlphaFoldDB" id="A0A2D2AV98"/>
<dbReference type="KEGG" id="cmb:CSW64_05490"/>
<dbReference type="SUPFAM" id="SSF48452">
    <property type="entry name" value="TPR-like"/>
    <property type="match status" value="1"/>
</dbReference>
<organism evidence="1 2">
    <name type="scientific">Caulobacter mirabilis</name>
    <dbReference type="NCBI Taxonomy" id="69666"/>
    <lineage>
        <taxon>Bacteria</taxon>
        <taxon>Pseudomonadati</taxon>
        <taxon>Pseudomonadota</taxon>
        <taxon>Alphaproteobacteria</taxon>
        <taxon>Caulobacterales</taxon>
        <taxon>Caulobacteraceae</taxon>
        <taxon>Caulobacter</taxon>
    </lineage>
</organism>
<name>A0A2D2AV98_9CAUL</name>
<dbReference type="Proteomes" id="UP000228945">
    <property type="component" value="Chromosome"/>
</dbReference>
<sequence>MRLRKEAGAAAQAGDLATAEARLEAALALYPTLPGALVRLARVEVAAGKPQEALAHLEAYARLGLTLDVAGDPALRTLVDLPGFTPVATQLAANRQPAGQLHPIATLADPAFLAEGVAVLSDPVGEDYLVSAVAARTIVRIDDDGAARPFLKGDADTGGLFGMAVDGSASALWIAEAWGEGLPGGVGAKRTGLLKVSTRDGSILGRFPLPDDGRPHQLGDVAVGDIAIGGRVADGAPIYASDAAGGGLWRLAPGAKTPELFVSSREIASPQGMAVCHGRDALVVADYSTGLHRIDTKTGAVTPLTKADAALAGIDGLAWDSNQDVRKVGSGPARPWELIATQNGASPQRILSIRLSPDCRSIEQVRVLAANLPGMDDLALGAVGEAAYIFVGNSQWAGWTADGKRREGVARPAAIFKLALP</sequence>
<evidence type="ECO:0000313" key="1">
    <source>
        <dbReference type="EMBL" id="ATQ41905.1"/>
    </source>
</evidence>
<dbReference type="InterPro" id="IPR011990">
    <property type="entry name" value="TPR-like_helical_dom_sf"/>
</dbReference>
<dbReference type="Pfam" id="PF14559">
    <property type="entry name" value="TPR_19"/>
    <property type="match status" value="1"/>
</dbReference>
<dbReference type="InterPro" id="IPR011042">
    <property type="entry name" value="6-blade_b-propeller_TolB-like"/>
</dbReference>
<evidence type="ECO:0008006" key="3">
    <source>
        <dbReference type="Google" id="ProtNLM"/>
    </source>
</evidence>